<organism evidence="14 15">
    <name type="scientific">Bowmanella dokdonensis</name>
    <dbReference type="NCBI Taxonomy" id="751969"/>
    <lineage>
        <taxon>Bacteria</taxon>
        <taxon>Pseudomonadati</taxon>
        <taxon>Pseudomonadota</taxon>
        <taxon>Gammaproteobacteria</taxon>
        <taxon>Alteromonadales</taxon>
        <taxon>Alteromonadaceae</taxon>
        <taxon>Bowmanella</taxon>
    </lineage>
</organism>
<reference evidence="14" key="1">
    <citation type="submission" date="2021-03" db="EMBL/GenBank/DDBJ databases">
        <title>novel species isolated from a fishpond in China.</title>
        <authorList>
            <person name="Lu H."/>
            <person name="Cai Z."/>
        </authorList>
    </citation>
    <scope>NUCLEOTIDE SEQUENCE</scope>
    <source>
        <strain evidence="14">JCM 30855</strain>
    </source>
</reference>
<gene>
    <name evidence="12 14" type="primary">psd</name>
    <name evidence="14" type="ORF">J0A66_00920</name>
</gene>
<comment type="catalytic activity">
    <reaction evidence="12">
        <text>a 1,2-diacyl-sn-glycero-3-phospho-L-serine + H(+) = a 1,2-diacyl-sn-glycero-3-phosphoethanolamine + CO2</text>
        <dbReference type="Rhea" id="RHEA:20828"/>
        <dbReference type="ChEBI" id="CHEBI:15378"/>
        <dbReference type="ChEBI" id="CHEBI:16526"/>
        <dbReference type="ChEBI" id="CHEBI:57262"/>
        <dbReference type="ChEBI" id="CHEBI:64612"/>
        <dbReference type="EC" id="4.1.1.65"/>
    </reaction>
</comment>
<keyword evidence="13" id="KW-0812">Transmembrane</keyword>
<dbReference type="InterPro" id="IPR003817">
    <property type="entry name" value="PS_Dcarbxylase"/>
</dbReference>
<keyword evidence="3 12" id="KW-0444">Lipid biosynthesis</keyword>
<proteinExistence type="inferred from homology"/>
<keyword evidence="6 12" id="KW-0472">Membrane</keyword>
<feature type="active site" description="Charge relay system; for autoendoproteolytic cleavage activity" evidence="12">
    <location>
        <position position="147"/>
    </location>
</feature>
<evidence type="ECO:0000256" key="12">
    <source>
        <dbReference type="HAMAP-Rule" id="MF_00662"/>
    </source>
</evidence>
<dbReference type="HAMAP" id="MF_00662">
    <property type="entry name" value="PS_decarb_PSD_B_type1"/>
    <property type="match status" value="1"/>
</dbReference>
<keyword evidence="13" id="KW-1133">Transmembrane helix</keyword>
<evidence type="ECO:0000313" key="14">
    <source>
        <dbReference type="EMBL" id="MBN7823772.1"/>
    </source>
</evidence>
<dbReference type="GO" id="GO:0006646">
    <property type="term" value="P:phosphatidylethanolamine biosynthetic process"/>
    <property type="evidence" value="ECO:0007669"/>
    <property type="project" value="UniProtKB-UniRule"/>
</dbReference>
<keyword evidence="9 12" id="KW-0456">Lyase</keyword>
<name>A0A939IPP7_9ALTE</name>
<dbReference type="AlphaFoldDB" id="A0A939IPP7"/>
<evidence type="ECO:0000256" key="6">
    <source>
        <dbReference type="ARBA" id="ARBA00023136"/>
    </source>
</evidence>
<comment type="similarity">
    <text evidence="12">Belongs to the phosphatidylserine decarboxylase family. PSD-B subfamily. Prokaryotic type I sub-subfamily.</text>
</comment>
<evidence type="ECO:0000256" key="1">
    <source>
        <dbReference type="ARBA" id="ARBA00005189"/>
    </source>
</evidence>
<dbReference type="InterPro" id="IPR033178">
    <property type="entry name" value="PSD_type1_pro"/>
</dbReference>
<dbReference type="GO" id="GO:0005886">
    <property type="term" value="C:plasma membrane"/>
    <property type="evidence" value="ECO:0007669"/>
    <property type="project" value="UniProtKB-SubCell"/>
</dbReference>
<comment type="pathway">
    <text evidence="1">Lipid metabolism.</text>
</comment>
<evidence type="ECO:0000256" key="11">
    <source>
        <dbReference type="ARBA" id="ARBA00023317"/>
    </source>
</evidence>
<feature type="chain" id="PRO_5038194204" description="Phosphatidylserine decarboxylase alpha chain" evidence="12">
    <location>
        <begin position="253"/>
        <end position="286"/>
    </location>
</feature>
<feature type="active site" description="Charge relay system; for autoendoproteolytic cleavage activity" evidence="12">
    <location>
        <position position="253"/>
    </location>
</feature>
<keyword evidence="8 12" id="KW-0594">Phospholipid biosynthesis</keyword>
<comment type="function">
    <text evidence="12">Catalyzes the formation of phosphatidylethanolamine (PtdEtn) from phosphatidylserine (PtdSer).</text>
</comment>
<comment type="PTM">
    <text evidence="12">Is synthesized initially as an inactive proenzyme. Formation of the active enzyme involves a self-maturation process in which the active site pyruvoyl group is generated from an internal serine residue via an autocatalytic post-translational modification. Two non-identical subunits are generated from the proenzyme in this reaction, and the pyruvate is formed at the N-terminus of the alpha chain, which is derived from the carboxyl end of the proenzyme. The autoendoproteolytic cleavage occurs by a canonical serine protease mechanism, in which the side chain hydroxyl group of the serine supplies its oxygen atom to form the C-terminus of the beta chain, while the remainder of the serine residue undergoes an oxidative deamination to produce ammonia and the pyruvoyl prosthetic group on the alpha chain. During this reaction, the Ser that is part of the protease active site of the proenzyme becomes the pyruvoyl prosthetic group, which constitutes an essential element of the active site of the mature decarboxylase.</text>
</comment>
<keyword evidence="4 12" id="KW-0210">Decarboxylase</keyword>
<dbReference type="RefSeq" id="WP_206572314.1">
    <property type="nucleotide sequence ID" value="NZ_JAFKCV010000001.1"/>
</dbReference>
<dbReference type="PANTHER" id="PTHR10067:SF6">
    <property type="entry name" value="PHOSPHATIDYLSERINE DECARBOXYLASE PROENZYME, MITOCHONDRIAL"/>
    <property type="match status" value="1"/>
</dbReference>
<comment type="caution">
    <text evidence="14">The sequence shown here is derived from an EMBL/GenBank/DDBJ whole genome shotgun (WGS) entry which is preliminary data.</text>
</comment>
<keyword evidence="5 12" id="KW-0443">Lipid metabolism</keyword>
<evidence type="ECO:0000256" key="5">
    <source>
        <dbReference type="ARBA" id="ARBA00023098"/>
    </source>
</evidence>
<dbReference type="GO" id="GO:0004609">
    <property type="term" value="F:phosphatidylserine decarboxylase activity"/>
    <property type="evidence" value="ECO:0007669"/>
    <property type="project" value="UniProtKB-UniRule"/>
</dbReference>
<evidence type="ECO:0000256" key="8">
    <source>
        <dbReference type="ARBA" id="ARBA00023209"/>
    </source>
</evidence>
<protein>
    <recommendedName>
        <fullName evidence="12">Phosphatidylserine decarboxylase proenzyme</fullName>
        <ecNumber evidence="12">4.1.1.65</ecNumber>
    </recommendedName>
    <component>
        <recommendedName>
            <fullName evidence="12">Phosphatidylserine decarboxylase alpha chain</fullName>
        </recommendedName>
    </component>
    <component>
        <recommendedName>
            <fullName evidence="12">Phosphatidylserine decarboxylase beta chain</fullName>
        </recommendedName>
    </component>
</protein>
<feature type="active site" description="Charge relay system; for autoendoproteolytic cleavage activity" evidence="12">
    <location>
        <position position="90"/>
    </location>
</feature>
<feature type="active site" description="Schiff-base intermediate with substrate; via pyruvic acid; for decarboxylase activity" evidence="12">
    <location>
        <position position="253"/>
    </location>
</feature>
<evidence type="ECO:0000313" key="15">
    <source>
        <dbReference type="Proteomes" id="UP000664654"/>
    </source>
</evidence>
<dbReference type="InterPro" id="IPR033177">
    <property type="entry name" value="PSD-B"/>
</dbReference>
<keyword evidence="7 12" id="KW-0865">Zymogen</keyword>
<accession>A0A939IPP7</accession>
<evidence type="ECO:0000256" key="3">
    <source>
        <dbReference type="ARBA" id="ARBA00022516"/>
    </source>
</evidence>
<dbReference type="PANTHER" id="PTHR10067">
    <property type="entry name" value="PHOSPHATIDYLSERINE DECARBOXYLASE"/>
    <property type="match status" value="1"/>
</dbReference>
<comment type="subcellular location">
    <subcellularLocation>
        <location evidence="12">Cell membrane</location>
        <topology evidence="12">Peripheral membrane protein</topology>
    </subcellularLocation>
</comment>
<evidence type="ECO:0000256" key="13">
    <source>
        <dbReference type="SAM" id="Phobius"/>
    </source>
</evidence>
<dbReference type="Pfam" id="PF02666">
    <property type="entry name" value="PS_Dcarbxylase"/>
    <property type="match status" value="1"/>
</dbReference>
<feature type="chain" id="PRO_5038194205" description="Phosphatidylserine decarboxylase beta chain" evidence="12">
    <location>
        <begin position="1"/>
        <end position="252"/>
    </location>
</feature>
<dbReference type="EC" id="4.1.1.65" evidence="12"/>
<feature type="modified residue" description="Pyruvic acid (Ser); by autocatalysis" evidence="12">
    <location>
        <position position="253"/>
    </location>
</feature>
<evidence type="ECO:0000256" key="10">
    <source>
        <dbReference type="ARBA" id="ARBA00023264"/>
    </source>
</evidence>
<keyword evidence="11 12" id="KW-0670">Pyruvate</keyword>
<comment type="subunit">
    <text evidence="12">Heterodimer of a large membrane-associated beta subunit and a small pyruvoyl-containing alpha subunit.</text>
</comment>
<feature type="site" description="Cleavage (non-hydrolytic); by autocatalysis" evidence="12">
    <location>
        <begin position="252"/>
        <end position="253"/>
    </location>
</feature>
<dbReference type="Proteomes" id="UP000664654">
    <property type="component" value="Unassembled WGS sequence"/>
</dbReference>
<sequence length="286" mass="31847">MVQPIKVSLQYLLPKHAVSRLAGWLAAAEAGFITTWLIRLFVRHFKVDMQEAQQSDPAKYKSFNEFFTRPLKEGVREIVQDESRLAYPVDGTVSQAGPIDQDRIFQAKGHNYSLNALMGGEESFCPPFKDGTFATIYLSPRDYHRIHMPMDGRLTDMIYVPGELFSVNPLTTEHVPGLFARNERVVCLFDTNKGRMAMVLVGATIVASIETKWAGTITPPTGNKVTRWQYPASGHNAISLKKGEEMGLFKLGSTVVMLFEADMLELDDIGPGFVTRLGSPFATLKA</sequence>
<evidence type="ECO:0000256" key="4">
    <source>
        <dbReference type="ARBA" id="ARBA00022793"/>
    </source>
</evidence>
<keyword evidence="2 12" id="KW-1003">Cell membrane</keyword>
<comment type="cofactor">
    <cofactor evidence="12">
        <name>pyruvate</name>
        <dbReference type="ChEBI" id="CHEBI:15361"/>
    </cofactor>
    <text evidence="12">Binds 1 pyruvoyl group covalently per subunit.</text>
</comment>
<evidence type="ECO:0000256" key="2">
    <source>
        <dbReference type="ARBA" id="ARBA00022475"/>
    </source>
</evidence>
<keyword evidence="10 12" id="KW-1208">Phospholipid metabolism</keyword>
<dbReference type="NCBIfam" id="TIGR00163">
    <property type="entry name" value="PS_decarb"/>
    <property type="match status" value="1"/>
</dbReference>
<dbReference type="EMBL" id="JAFKCV010000001">
    <property type="protein sequence ID" value="MBN7823772.1"/>
    <property type="molecule type" value="Genomic_DNA"/>
</dbReference>
<evidence type="ECO:0000256" key="9">
    <source>
        <dbReference type="ARBA" id="ARBA00023239"/>
    </source>
</evidence>
<evidence type="ECO:0000256" key="7">
    <source>
        <dbReference type="ARBA" id="ARBA00023145"/>
    </source>
</evidence>
<keyword evidence="15" id="KW-1185">Reference proteome</keyword>
<comment type="pathway">
    <text evidence="12">Phospholipid metabolism; phosphatidylethanolamine biosynthesis; phosphatidylethanolamine from CDP-diacylglycerol: step 2/2.</text>
</comment>
<feature type="transmembrane region" description="Helical" evidence="13">
    <location>
        <begin position="21"/>
        <end position="42"/>
    </location>
</feature>